<gene>
    <name evidence="1" type="ORF">VIBR0546_09162</name>
</gene>
<reference evidence="1 2" key="1">
    <citation type="journal article" date="2012" name="Int. J. Syst. Evol. Microbiol.">
        <title>Vibrio caribbeanicus sp. nov., isolated from the marine sponge Scleritoderma cyanea.</title>
        <authorList>
            <person name="Hoffmann M."/>
            <person name="Monday S.R."/>
            <person name="Allard M.W."/>
            <person name="Strain E.A."/>
            <person name="Whittaker P."/>
            <person name="Naum M."/>
            <person name="McCarthy P.J."/>
            <person name="Lopez J.V."/>
            <person name="Fischer M."/>
            <person name="Brown E.W."/>
        </authorList>
    </citation>
    <scope>NUCLEOTIDE SEQUENCE [LARGE SCALE GENOMIC DNA]</scope>
    <source>
        <strain evidence="1 2">LMG 20546</strain>
    </source>
</reference>
<dbReference type="STRING" id="945543.VIBR0546_09162"/>
<organism evidence="1 2">
    <name type="scientific">Vibrio brasiliensis LMG 20546</name>
    <dbReference type="NCBI Taxonomy" id="945543"/>
    <lineage>
        <taxon>Bacteria</taxon>
        <taxon>Pseudomonadati</taxon>
        <taxon>Pseudomonadota</taxon>
        <taxon>Gammaproteobacteria</taxon>
        <taxon>Vibrionales</taxon>
        <taxon>Vibrionaceae</taxon>
        <taxon>Vibrio</taxon>
        <taxon>Vibrio oreintalis group</taxon>
    </lineage>
</organism>
<keyword evidence="2" id="KW-1185">Reference proteome</keyword>
<accession>E8LW49</accession>
<proteinExistence type="predicted"/>
<dbReference type="AlphaFoldDB" id="E8LW49"/>
<dbReference type="RefSeq" id="WP_006880073.1">
    <property type="nucleotide sequence ID" value="NZ_AEVS01000075.1"/>
</dbReference>
<name>E8LW49_9VIBR</name>
<dbReference type="Proteomes" id="UP000004371">
    <property type="component" value="Unassembled WGS sequence"/>
</dbReference>
<evidence type="ECO:0000313" key="2">
    <source>
        <dbReference type="Proteomes" id="UP000004371"/>
    </source>
</evidence>
<comment type="caution">
    <text evidence="1">The sequence shown here is derived from an EMBL/GenBank/DDBJ whole genome shotgun (WGS) entry which is preliminary data.</text>
</comment>
<sequence length="71" mass="7623">MSQIIPPPFKIEFPEQIALSDQIAGNRSDVAASEKAVSLVNNKVSNLAKVHSGTETPTSDVGKDGDVFYVY</sequence>
<evidence type="ECO:0000313" key="1">
    <source>
        <dbReference type="EMBL" id="EGA65103.1"/>
    </source>
</evidence>
<protein>
    <submittedName>
        <fullName evidence="1">Uncharacterized protein</fullName>
    </submittedName>
</protein>
<dbReference type="EMBL" id="AEVS01000075">
    <property type="protein sequence ID" value="EGA65103.1"/>
    <property type="molecule type" value="Genomic_DNA"/>
</dbReference>